<dbReference type="Proteomes" id="UP000326061">
    <property type="component" value="Chromosome"/>
</dbReference>
<dbReference type="RefSeq" id="WP_152299402.1">
    <property type="nucleotide sequence ID" value="NZ_CP041166.1"/>
</dbReference>
<proteinExistence type="predicted"/>
<keyword evidence="2" id="KW-1185">Reference proteome</keyword>
<dbReference type="KEGG" id="suln:FJR47_05260"/>
<protein>
    <recommendedName>
        <fullName evidence="3">YfiR family protein</fullName>
    </recommendedName>
</protein>
<evidence type="ECO:0008006" key="3">
    <source>
        <dbReference type="Google" id="ProtNLM"/>
    </source>
</evidence>
<gene>
    <name evidence="1" type="ORF">FJR47_05260</name>
</gene>
<dbReference type="AlphaFoldDB" id="A0AAJ4A3M4"/>
<reference evidence="2" key="1">
    <citation type="submission" date="2019-06" db="EMBL/GenBank/DDBJ databases">
        <title>Sulfurimonas gotlandica sp. nov., a chemoautotrophic and psychrotolerant epsilonproteobacterium isolated from a pelagic redoxcline, and an emended description of the genus Sulfurimonas.</title>
        <authorList>
            <person name="Wang S."/>
            <person name="Jiang L."/>
            <person name="Shao Z."/>
        </authorList>
    </citation>
    <scope>NUCLEOTIDE SEQUENCE [LARGE SCALE GENOMIC DNA]</scope>
    <source>
        <strain evidence="2">1-1N</strain>
    </source>
</reference>
<name>A0AAJ4A3M4_9BACT</name>
<sequence>MKKIVLLSLIFINIAYGFSYNDILLKAQASIFPKILLLDKKLNNKLINKEIVYTIVYEKIDYLTALEISNFIDKNYNGYFGKYPYSINLVQFSDISTQTEASAIYVLNSDKNIRKIVDIAKTKGVITFSYDIDNLKEGLLFSLMLEKSTVIYLNKENLYTKDINFVDPLYQIVKFIDKQ</sequence>
<evidence type="ECO:0000313" key="1">
    <source>
        <dbReference type="EMBL" id="QFR43339.1"/>
    </source>
</evidence>
<evidence type="ECO:0000313" key="2">
    <source>
        <dbReference type="Proteomes" id="UP000326061"/>
    </source>
</evidence>
<dbReference type="EMBL" id="CP041166">
    <property type="protein sequence ID" value="QFR43339.1"/>
    <property type="molecule type" value="Genomic_DNA"/>
</dbReference>
<accession>A0AAJ4A3M4</accession>
<organism evidence="1 2">
    <name type="scientific">Sulfurimonas xiamenensis</name>
    <dbReference type="NCBI Taxonomy" id="2590021"/>
    <lineage>
        <taxon>Bacteria</taxon>
        <taxon>Pseudomonadati</taxon>
        <taxon>Campylobacterota</taxon>
        <taxon>Epsilonproteobacteria</taxon>
        <taxon>Campylobacterales</taxon>
        <taxon>Sulfurimonadaceae</taxon>
        <taxon>Sulfurimonas</taxon>
    </lineage>
</organism>